<evidence type="ECO:0000313" key="3">
    <source>
        <dbReference type="Proteomes" id="UP000063063"/>
    </source>
</evidence>
<protein>
    <submittedName>
        <fullName evidence="2">Monoglyceride lipase, putative</fullName>
        <ecNumber evidence="2">3.1.1.23</ecNumber>
    </submittedName>
</protein>
<keyword evidence="3" id="KW-1185">Reference proteome</keyword>
<dbReference type="InterPro" id="IPR029058">
    <property type="entry name" value="AB_hydrolase_fold"/>
</dbReference>
<keyword evidence="2" id="KW-0378">Hydrolase</keyword>
<dbReference type="Gene3D" id="3.40.50.1820">
    <property type="entry name" value="alpha/beta hydrolase"/>
    <property type="match status" value="1"/>
</dbReference>
<dbReference type="VEuPathDB" id="TriTrypDB:LPMP_311050"/>
<dbReference type="SUPFAM" id="SSF53474">
    <property type="entry name" value="alpha/beta-Hydrolases"/>
    <property type="match status" value="1"/>
</dbReference>
<dbReference type="InterPro" id="IPR022742">
    <property type="entry name" value="Hydrolase_4"/>
</dbReference>
<organism evidence="2 3">
    <name type="scientific">Leishmania panamensis</name>
    <dbReference type="NCBI Taxonomy" id="5679"/>
    <lineage>
        <taxon>Eukaryota</taxon>
        <taxon>Discoba</taxon>
        <taxon>Euglenozoa</taxon>
        <taxon>Kinetoplastea</taxon>
        <taxon>Metakinetoplastina</taxon>
        <taxon>Trypanosomatida</taxon>
        <taxon>Trypanosomatidae</taxon>
        <taxon>Leishmaniinae</taxon>
        <taxon>Leishmania</taxon>
        <taxon>Leishmania guyanensis species complex</taxon>
    </lineage>
</organism>
<dbReference type="Proteomes" id="UP000063063">
    <property type="component" value="Chromosome 31"/>
</dbReference>
<name>A0A088RX36_LEIPA</name>
<dbReference type="InterPro" id="IPR051044">
    <property type="entry name" value="MAG_DAG_Lipase"/>
</dbReference>
<dbReference type="OrthoDB" id="2498029at2759"/>
<dbReference type="Pfam" id="PF12146">
    <property type="entry name" value="Hydrolase_4"/>
    <property type="match status" value="1"/>
</dbReference>
<dbReference type="EC" id="3.1.1.23" evidence="2"/>
<dbReference type="FunFam" id="3.40.50.1820:FF:000117">
    <property type="entry name" value="Monoglyceride lipase, putative"/>
    <property type="match status" value="1"/>
</dbReference>
<feature type="domain" description="Serine aminopeptidase S33" evidence="1">
    <location>
        <begin position="56"/>
        <end position="292"/>
    </location>
</feature>
<dbReference type="InterPro" id="IPR000073">
    <property type="entry name" value="AB_hydrolase_1"/>
</dbReference>
<evidence type="ECO:0000259" key="1">
    <source>
        <dbReference type="Pfam" id="PF12146"/>
    </source>
</evidence>
<dbReference type="PANTHER" id="PTHR11614">
    <property type="entry name" value="PHOSPHOLIPASE-RELATED"/>
    <property type="match status" value="1"/>
</dbReference>
<dbReference type="VEuPathDB" id="TriTrypDB:LPAL13_310017300"/>
<evidence type="ECO:0000313" key="2">
    <source>
        <dbReference type="EMBL" id="AIO00693.1"/>
    </source>
</evidence>
<dbReference type="AlphaFoldDB" id="A0A088RX36"/>
<dbReference type="PRINTS" id="PR00111">
    <property type="entry name" value="ABHYDROLASE"/>
</dbReference>
<gene>
    <name evidence="2" type="ORF">LPMP_311050</name>
</gene>
<sequence length="311" mass="34782">MPCCCSGGHRLAYAIPGRSPPDPQLFPHYMQNAQNLWLHFSEWWPHGDGGSTPVPPTKGVVFIVPGLGEHTGRYDSVALRLNQEGYVVFSMDNQGTGGSEGERLYVEHFTDFVDDVCAFVKFIQARYAALSNQPTFLLGHSMGGLISTLVAQRDAIHFRGVVLSGPALGLPKPIPRFLRSLTHFLSKWLPKLPVHKLNANLVSYNPPVVQLVKQDPFYSNVTLRARFIDEMLEAQDRAAEATSKSSFPFLIVHGEEDELCSLDKSKWFFKNAPSTDKHLVSYPRAAHEVLTELCRSDVMADVMKFINERAR</sequence>
<accession>A0A088RX36</accession>
<proteinExistence type="predicted"/>
<dbReference type="KEGG" id="lpan:LPMP_311050"/>
<dbReference type="eggNOG" id="KOG1455">
    <property type="taxonomic scope" value="Eukaryota"/>
</dbReference>
<reference evidence="2 3" key="1">
    <citation type="journal article" date="2015" name="Sci. Rep.">
        <title>The genome of Leishmania panamensis: insights into genomics of the L. (Viannia) subgenus.</title>
        <authorList>
            <person name="Llanes A."/>
            <person name="Restrepo C.M."/>
            <person name="Vecchio G.D."/>
            <person name="Anguizola F.J."/>
            <person name="Lleonart R."/>
        </authorList>
    </citation>
    <scope>NUCLEOTIDE SEQUENCE [LARGE SCALE GENOMIC DNA]</scope>
    <source>
        <strain evidence="2 3">MHOM/PA/94/PSC-1</strain>
    </source>
</reference>
<dbReference type="EMBL" id="CP009400">
    <property type="protein sequence ID" value="AIO00693.1"/>
    <property type="molecule type" value="Genomic_DNA"/>
</dbReference>
<dbReference type="GO" id="GO:0047372">
    <property type="term" value="F:monoacylglycerol lipase activity"/>
    <property type="evidence" value="ECO:0007669"/>
    <property type="project" value="UniProtKB-EC"/>
</dbReference>
<dbReference type="GeneID" id="22577531"/>
<dbReference type="RefSeq" id="XP_010701493.1">
    <property type="nucleotide sequence ID" value="XM_010703191.1"/>
</dbReference>